<dbReference type="PROSITE" id="PS00787">
    <property type="entry name" value="CHORISMATE_SYNTHASE_1"/>
    <property type="match status" value="1"/>
</dbReference>
<evidence type="ECO:0000256" key="3">
    <source>
        <dbReference type="ARBA" id="ARBA00013036"/>
    </source>
</evidence>
<dbReference type="AlphaFoldDB" id="A0A424YWM0"/>
<dbReference type="PANTHER" id="PTHR21085">
    <property type="entry name" value="CHORISMATE SYNTHASE"/>
    <property type="match status" value="1"/>
</dbReference>
<keyword evidence="9 11" id="KW-0057">Aromatic amino acid biosynthesis</keyword>
<evidence type="ECO:0000256" key="12">
    <source>
        <dbReference type="RuleBase" id="RU000605"/>
    </source>
</evidence>
<keyword evidence="4 11" id="KW-0028">Amino-acid biosynthesis</keyword>
<keyword evidence="10 11" id="KW-0456">Lyase</keyword>
<evidence type="ECO:0000313" key="13">
    <source>
        <dbReference type="EMBL" id="RQD84286.1"/>
    </source>
</evidence>
<comment type="caution">
    <text evidence="11">Lacks conserved residue(s) required for the propagation of feature annotation.</text>
</comment>
<accession>A0A424YWM0</accession>
<dbReference type="Pfam" id="PF01264">
    <property type="entry name" value="Chorismate_synt"/>
    <property type="match status" value="1"/>
</dbReference>
<dbReference type="InterPro" id="IPR020541">
    <property type="entry name" value="Chorismate_synthase_CS"/>
</dbReference>
<dbReference type="GO" id="GO:0009073">
    <property type="term" value="P:aromatic amino acid family biosynthetic process"/>
    <property type="evidence" value="ECO:0007669"/>
    <property type="project" value="UniProtKB-KW"/>
</dbReference>
<dbReference type="Gene3D" id="3.60.150.10">
    <property type="entry name" value="Chorismate synthase AroC"/>
    <property type="match status" value="1"/>
</dbReference>
<dbReference type="NCBIfam" id="NF003793">
    <property type="entry name" value="PRK05382.1"/>
    <property type="match status" value="1"/>
</dbReference>
<evidence type="ECO:0000256" key="5">
    <source>
        <dbReference type="ARBA" id="ARBA00022630"/>
    </source>
</evidence>
<dbReference type="PIRSF" id="PIRSF001456">
    <property type="entry name" value="Chorismate_synth"/>
    <property type="match status" value="1"/>
</dbReference>
<sequence length="366" mass="39414">MTGSTFGKIFKVTTWGESHGKALGVVIDGVPPGIAISSKDIQKELNRRKPGQSQISTSRNEKDIVEILSGVFDEKTTGAPISMVIWNQDADSSAYEYMKHIPRPGHADFAYDMKYGVGIRDYKGGGRSSARETVARVAAGAVAKLLLNRENIKIVGHVISIGDINVKEMNFENISLNVEKTPVRCADIDAAHSMMQLIERVKEEGDSLGGKVEVLVKGIPAGLGEPVFDKLDADISKAMMSIGSVKGIEFGAGFNCISMKGSEMNDEITVQNGTIEMTTNNAGGILGGISTGMPIICRLAIKPTPSISKVQKSINSDKMEEAELFIRGRHDPTIPPRIVPVAEAMMALVLVDHLLLSGLITRHTTR</sequence>
<evidence type="ECO:0000256" key="9">
    <source>
        <dbReference type="ARBA" id="ARBA00023141"/>
    </source>
</evidence>
<keyword evidence="8 11" id="KW-0521">NADP</keyword>
<feature type="binding site" evidence="11">
    <location>
        <begin position="127"/>
        <end position="129"/>
    </location>
    <ligand>
        <name>FMN</name>
        <dbReference type="ChEBI" id="CHEBI:58210"/>
    </ligand>
</feature>
<dbReference type="NCBIfam" id="TIGR00033">
    <property type="entry name" value="aroC"/>
    <property type="match status" value="1"/>
</dbReference>
<feature type="binding site" evidence="11">
    <location>
        <begin position="302"/>
        <end position="306"/>
    </location>
    <ligand>
        <name>FMN</name>
        <dbReference type="ChEBI" id="CHEBI:58210"/>
    </ligand>
</feature>
<comment type="similarity">
    <text evidence="2 11 12">Belongs to the chorismate synthase family.</text>
</comment>
<comment type="caution">
    <text evidence="13">The sequence shown here is derived from an EMBL/GenBank/DDBJ whole genome shotgun (WGS) entry which is preliminary data.</text>
</comment>
<evidence type="ECO:0000256" key="4">
    <source>
        <dbReference type="ARBA" id="ARBA00022605"/>
    </source>
</evidence>
<evidence type="ECO:0000256" key="1">
    <source>
        <dbReference type="ARBA" id="ARBA00005044"/>
    </source>
</evidence>
<evidence type="ECO:0000313" key="14">
    <source>
        <dbReference type="Proteomes" id="UP000284763"/>
    </source>
</evidence>
<dbReference type="HAMAP" id="MF_00300">
    <property type="entry name" value="Chorismate_synth"/>
    <property type="match status" value="1"/>
</dbReference>
<gene>
    <name evidence="11" type="primary">aroC</name>
    <name evidence="13" type="ORF">D5R95_05835</name>
</gene>
<dbReference type="UniPathway" id="UPA00053">
    <property type="reaction ID" value="UER00090"/>
</dbReference>
<dbReference type="EC" id="4.2.3.5" evidence="3 11"/>
<comment type="pathway">
    <text evidence="1 11 12">Metabolic intermediate biosynthesis; chorismate biosynthesis; chorismate from D-erythrose 4-phosphate and phosphoenolpyruvate: step 7/7.</text>
</comment>
<dbReference type="GO" id="GO:0005829">
    <property type="term" value="C:cytosol"/>
    <property type="evidence" value="ECO:0007669"/>
    <property type="project" value="TreeGrafter"/>
</dbReference>
<dbReference type="Proteomes" id="UP000284763">
    <property type="component" value="Unassembled WGS sequence"/>
</dbReference>
<keyword evidence="7 11" id="KW-0274">FAD</keyword>
<dbReference type="GO" id="GO:0008652">
    <property type="term" value="P:amino acid biosynthetic process"/>
    <property type="evidence" value="ECO:0007669"/>
    <property type="project" value="UniProtKB-KW"/>
</dbReference>
<dbReference type="SUPFAM" id="SSF103263">
    <property type="entry name" value="Chorismate synthase, AroC"/>
    <property type="match status" value="1"/>
</dbReference>
<dbReference type="InterPro" id="IPR000453">
    <property type="entry name" value="Chorismate_synth"/>
</dbReference>
<evidence type="ECO:0000256" key="11">
    <source>
        <dbReference type="HAMAP-Rule" id="MF_00300"/>
    </source>
</evidence>
<protein>
    <recommendedName>
        <fullName evidence="3 11">Chorismate synthase</fullName>
        <shortName evidence="11">CS</shortName>
        <ecNumber evidence="3 11">4.2.3.5</ecNumber>
    </recommendedName>
    <alternativeName>
        <fullName evidence="11">5-enolpyruvylshikimate-3-phosphate phospholyase</fullName>
    </alternativeName>
</protein>
<feature type="binding site" evidence="11">
    <location>
        <position position="48"/>
    </location>
    <ligand>
        <name>NADP(+)</name>
        <dbReference type="ChEBI" id="CHEBI:58349"/>
    </ligand>
</feature>
<organism evidence="13 14">
    <name type="scientific">Methanosalsum natronophilum</name>
    <dbReference type="NCBI Taxonomy" id="768733"/>
    <lineage>
        <taxon>Archaea</taxon>
        <taxon>Methanobacteriati</taxon>
        <taxon>Methanobacteriota</taxon>
        <taxon>Stenosarchaea group</taxon>
        <taxon>Methanomicrobia</taxon>
        <taxon>Methanosarcinales</taxon>
        <taxon>Methanosarcinaceae</taxon>
        <taxon>Methanosalsum</taxon>
    </lineage>
</organism>
<dbReference type="GO" id="GO:0009423">
    <property type="term" value="P:chorismate biosynthetic process"/>
    <property type="evidence" value="ECO:0007669"/>
    <property type="project" value="UniProtKB-UniRule"/>
</dbReference>
<dbReference type="GO" id="GO:0010181">
    <property type="term" value="F:FMN binding"/>
    <property type="evidence" value="ECO:0007669"/>
    <property type="project" value="TreeGrafter"/>
</dbReference>
<dbReference type="GO" id="GO:0004107">
    <property type="term" value="F:chorismate synthase activity"/>
    <property type="evidence" value="ECO:0007669"/>
    <property type="project" value="UniProtKB-UniRule"/>
</dbReference>
<dbReference type="CDD" id="cd07304">
    <property type="entry name" value="Chorismate_synthase"/>
    <property type="match status" value="1"/>
</dbReference>
<feature type="binding site" evidence="11">
    <location>
        <position position="287"/>
    </location>
    <ligand>
        <name>FMN</name>
        <dbReference type="ChEBI" id="CHEBI:58210"/>
    </ligand>
</feature>
<dbReference type="PROSITE" id="PS00788">
    <property type="entry name" value="CHORISMATE_SYNTHASE_2"/>
    <property type="match status" value="1"/>
</dbReference>
<evidence type="ECO:0000256" key="10">
    <source>
        <dbReference type="ARBA" id="ARBA00023239"/>
    </source>
</evidence>
<keyword evidence="5 11" id="KW-0285">Flavoprotein</keyword>
<evidence type="ECO:0000256" key="8">
    <source>
        <dbReference type="ARBA" id="ARBA00022857"/>
    </source>
</evidence>
<comment type="function">
    <text evidence="11">Catalyzes the anti-1,4-elimination of the C-3 phosphate and the C-6 proR hydrogen from 5-enolpyruvylshikimate-3-phosphate (EPSP) to yield chorismate, which is the branch point compound that serves as the starting substrate for the three terminal pathways of aromatic amino acid biosynthesis. This reaction introduces a second double bond into the aromatic ring system.</text>
</comment>
<name>A0A424YWM0_9EURY</name>
<evidence type="ECO:0000256" key="7">
    <source>
        <dbReference type="ARBA" id="ARBA00022827"/>
    </source>
</evidence>
<comment type="cofactor">
    <cofactor evidence="11 12">
        <name>FMNH2</name>
        <dbReference type="ChEBI" id="CHEBI:57618"/>
    </cofactor>
    <text evidence="11 12">Reduced FMN (FMNH(2)).</text>
</comment>
<dbReference type="PROSITE" id="PS00789">
    <property type="entry name" value="CHORISMATE_SYNTHASE_3"/>
    <property type="match status" value="1"/>
</dbReference>
<keyword evidence="6 11" id="KW-0288">FMN</keyword>
<dbReference type="FunFam" id="3.60.150.10:FF:000002">
    <property type="entry name" value="Chorismate synthase"/>
    <property type="match status" value="1"/>
</dbReference>
<feature type="binding site" evidence="11">
    <location>
        <position position="329"/>
    </location>
    <ligand>
        <name>FMN</name>
        <dbReference type="ChEBI" id="CHEBI:58210"/>
    </ligand>
</feature>
<evidence type="ECO:0000256" key="2">
    <source>
        <dbReference type="ARBA" id="ARBA00008014"/>
    </source>
</evidence>
<evidence type="ECO:0000256" key="6">
    <source>
        <dbReference type="ARBA" id="ARBA00022643"/>
    </source>
</evidence>
<dbReference type="EMBL" id="QZAB01000367">
    <property type="protein sequence ID" value="RQD84286.1"/>
    <property type="molecule type" value="Genomic_DNA"/>
</dbReference>
<dbReference type="InterPro" id="IPR035904">
    <property type="entry name" value="Chorismate_synth_AroC_sf"/>
</dbReference>
<proteinExistence type="inferred from homology"/>
<comment type="catalytic activity">
    <reaction evidence="11 12">
        <text>5-O-(1-carboxyvinyl)-3-phosphoshikimate = chorismate + phosphate</text>
        <dbReference type="Rhea" id="RHEA:21020"/>
        <dbReference type="ChEBI" id="CHEBI:29748"/>
        <dbReference type="ChEBI" id="CHEBI:43474"/>
        <dbReference type="ChEBI" id="CHEBI:57701"/>
        <dbReference type="EC" id="4.2.3.5"/>
    </reaction>
</comment>
<dbReference type="PANTHER" id="PTHR21085:SF0">
    <property type="entry name" value="CHORISMATE SYNTHASE"/>
    <property type="match status" value="1"/>
</dbReference>
<reference evidence="13 14" key="1">
    <citation type="submission" date="2018-08" db="EMBL/GenBank/DDBJ databases">
        <title>The metabolism and importance of syntrophic acetate oxidation coupled to methane or sulfide production in haloalkaline environments.</title>
        <authorList>
            <person name="Timmers P.H.A."/>
            <person name="Vavourakis C.D."/>
            <person name="Sorokin D.Y."/>
            <person name="Sinninghe Damste J.S."/>
            <person name="Muyzer G."/>
            <person name="Stams A.J.M."/>
            <person name="Plugge C.M."/>
        </authorList>
    </citation>
    <scope>NUCLEOTIDE SEQUENCE [LARGE SCALE GENOMIC DNA]</scope>
    <source>
        <strain evidence="13">MSAO_Arc3</strain>
    </source>
</reference>